<dbReference type="EMBL" id="BAAAPN010000009">
    <property type="protein sequence ID" value="GAA1745869.1"/>
    <property type="molecule type" value="Genomic_DNA"/>
</dbReference>
<evidence type="ECO:0000313" key="2">
    <source>
        <dbReference type="Proteomes" id="UP001501475"/>
    </source>
</evidence>
<evidence type="ECO:0000313" key="1">
    <source>
        <dbReference type="EMBL" id="GAA1745869.1"/>
    </source>
</evidence>
<proteinExistence type="predicted"/>
<name>A0ABN2K1C9_9MICO</name>
<sequence length="162" mass="17706">MGLTYGAEMADTKITVERLIPASTDTVFDILSNPERHIALDGSGFIRSTAGAQRIKAVGDIFTMNMEGDHMGGEYQTDNHVTGYADNALLAWQTAPAGTEPPGWEWVWELSPEGPDHTLVRHSYDWSKVTDPALLQKVKFPLVSEDQMKATLVKLDEAASGS</sequence>
<dbReference type="InterPro" id="IPR023393">
    <property type="entry name" value="START-like_dom_sf"/>
</dbReference>
<gene>
    <name evidence="1" type="ORF">GCM10009810_03020</name>
</gene>
<dbReference type="Gene3D" id="3.30.530.20">
    <property type="match status" value="1"/>
</dbReference>
<dbReference type="Proteomes" id="UP001501475">
    <property type="component" value="Unassembled WGS sequence"/>
</dbReference>
<keyword evidence="2" id="KW-1185">Reference proteome</keyword>
<protein>
    <submittedName>
        <fullName evidence="1">SRPBCC family protein</fullName>
    </submittedName>
</protein>
<organism evidence="1 2">
    <name type="scientific">Nostocoides vanveenii</name>
    <dbReference type="NCBI Taxonomy" id="330835"/>
    <lineage>
        <taxon>Bacteria</taxon>
        <taxon>Bacillati</taxon>
        <taxon>Actinomycetota</taxon>
        <taxon>Actinomycetes</taxon>
        <taxon>Micrococcales</taxon>
        <taxon>Intrasporangiaceae</taxon>
        <taxon>Nostocoides</taxon>
    </lineage>
</organism>
<accession>A0ABN2K1C9</accession>
<comment type="caution">
    <text evidence="1">The sequence shown here is derived from an EMBL/GenBank/DDBJ whole genome shotgun (WGS) entry which is preliminary data.</text>
</comment>
<reference evidence="1 2" key="1">
    <citation type="journal article" date="2019" name="Int. J. Syst. Evol. Microbiol.">
        <title>The Global Catalogue of Microorganisms (GCM) 10K type strain sequencing project: providing services to taxonomists for standard genome sequencing and annotation.</title>
        <authorList>
            <consortium name="The Broad Institute Genomics Platform"/>
            <consortium name="The Broad Institute Genome Sequencing Center for Infectious Disease"/>
            <person name="Wu L."/>
            <person name="Ma J."/>
        </authorList>
    </citation>
    <scope>NUCLEOTIDE SEQUENCE [LARGE SCALE GENOMIC DNA]</scope>
    <source>
        <strain evidence="1 2">JCM 15591</strain>
    </source>
</reference>
<dbReference type="SUPFAM" id="SSF55961">
    <property type="entry name" value="Bet v1-like"/>
    <property type="match status" value="1"/>
</dbReference>